<proteinExistence type="predicted"/>
<dbReference type="InterPro" id="IPR022002">
    <property type="entry name" value="ChsH2_Znr"/>
</dbReference>
<reference evidence="4 5" key="1">
    <citation type="submission" date="2021-04" db="EMBL/GenBank/DDBJ databases">
        <title>Whole genome sequence of Jiella sp. KSK16Y-1.</title>
        <authorList>
            <person name="Tuo L."/>
        </authorList>
    </citation>
    <scope>NUCLEOTIDE SEQUENCE [LARGE SCALE GENOMIC DNA]</scope>
    <source>
        <strain evidence="4 5">KSK16Y-1</strain>
    </source>
</reference>
<dbReference type="InterPro" id="IPR052513">
    <property type="entry name" value="Thioester_dehydratase-like"/>
</dbReference>
<dbReference type="RefSeq" id="WP_209592985.1">
    <property type="nucleotide sequence ID" value="NZ_JAGJCF010000002.1"/>
</dbReference>
<gene>
    <name evidence="4" type="ORF">J6595_03015</name>
</gene>
<dbReference type="InterPro" id="IPR012340">
    <property type="entry name" value="NA-bd_OB-fold"/>
</dbReference>
<feature type="domain" description="ChsH2 rubredoxin-like zinc ribbon" evidence="3">
    <location>
        <begin position="38"/>
        <end position="70"/>
    </location>
</feature>
<dbReference type="InterPro" id="IPR002347">
    <property type="entry name" value="SDR_fam"/>
</dbReference>
<dbReference type="PANTHER" id="PTHR34075:SF5">
    <property type="entry name" value="BLR3430 PROTEIN"/>
    <property type="match status" value="1"/>
</dbReference>
<keyword evidence="5" id="KW-1185">Reference proteome</keyword>
<dbReference type="Gene3D" id="3.40.50.720">
    <property type="entry name" value="NAD(P)-binding Rossmann-like Domain"/>
    <property type="match status" value="1"/>
</dbReference>
<dbReference type="Pfam" id="PF00106">
    <property type="entry name" value="adh_short"/>
    <property type="match status" value="1"/>
</dbReference>
<protein>
    <submittedName>
        <fullName evidence="4">SDR family NAD(P)-dependent oxidoreductase</fullName>
    </submittedName>
</protein>
<dbReference type="Pfam" id="PF12172">
    <property type="entry name" value="zf-ChsH2"/>
    <property type="match status" value="1"/>
</dbReference>
<dbReference type="Pfam" id="PF01796">
    <property type="entry name" value="OB_ChsH2_C"/>
    <property type="match status" value="1"/>
</dbReference>
<dbReference type="PRINTS" id="PR00081">
    <property type="entry name" value="GDHRDH"/>
</dbReference>
<sequence length="413" mass="43735">MSVPIERPPRKDPQAATRPAELPPLNRSRSALGMTAWAARGIFALQVCDACGRVAYPPRDACSGCLSTSLRFQPVEGGATVIAETTIRTSTDLYFRERMPWRVGMVRLDSGASIVTHLHGDVAVPGPVRMVAKLDKGGNAVVIALPAEDSDNMADDLQFRELTASPKFRRVLVTDGRSAVGQAVAARLAGAGAVSVFVGIAEPWKPFAGQSELAAMANVETMELDLTDTASVTELAGEIGGKTDIIVNTADHVRPGGLVGQDALATAHQAFEVNVFGLQRLAMAFGPGMRARGGDGTNSAAAFVDILPIHAFANLPEFGFHSASCAARHSLLQCLRAELRPGGVRVMSVFTGPVDDDWRQHVPPPKVAPSQIASAVLTALNEGIEESFVGDVAQDVMARFLADPKVLERELSQ</sequence>
<feature type="domain" description="ChsH2 C-terminal OB-fold" evidence="2">
    <location>
        <begin position="73"/>
        <end position="131"/>
    </location>
</feature>
<evidence type="ECO:0000313" key="5">
    <source>
        <dbReference type="Proteomes" id="UP000678276"/>
    </source>
</evidence>
<evidence type="ECO:0000256" key="1">
    <source>
        <dbReference type="SAM" id="MobiDB-lite"/>
    </source>
</evidence>
<dbReference type="SUPFAM" id="SSF51735">
    <property type="entry name" value="NAD(P)-binding Rossmann-fold domains"/>
    <property type="match status" value="1"/>
</dbReference>
<evidence type="ECO:0000259" key="2">
    <source>
        <dbReference type="Pfam" id="PF01796"/>
    </source>
</evidence>
<dbReference type="Proteomes" id="UP000678276">
    <property type="component" value="Unassembled WGS sequence"/>
</dbReference>
<evidence type="ECO:0000259" key="3">
    <source>
        <dbReference type="Pfam" id="PF12172"/>
    </source>
</evidence>
<dbReference type="InterPro" id="IPR036291">
    <property type="entry name" value="NAD(P)-bd_dom_sf"/>
</dbReference>
<dbReference type="EMBL" id="JAGJCF010000002">
    <property type="protein sequence ID" value="MBP0614544.1"/>
    <property type="molecule type" value="Genomic_DNA"/>
</dbReference>
<dbReference type="SUPFAM" id="SSF50249">
    <property type="entry name" value="Nucleic acid-binding proteins"/>
    <property type="match status" value="1"/>
</dbReference>
<comment type="caution">
    <text evidence="4">The sequence shown here is derived from an EMBL/GenBank/DDBJ whole genome shotgun (WGS) entry which is preliminary data.</text>
</comment>
<dbReference type="PANTHER" id="PTHR34075">
    <property type="entry name" value="BLR3430 PROTEIN"/>
    <property type="match status" value="1"/>
</dbReference>
<name>A0ABS4BCR0_9HYPH</name>
<feature type="region of interest" description="Disordered" evidence="1">
    <location>
        <begin position="1"/>
        <end position="26"/>
    </location>
</feature>
<organism evidence="4 5">
    <name type="scientific">Jiella mangrovi</name>
    <dbReference type="NCBI Taxonomy" id="2821407"/>
    <lineage>
        <taxon>Bacteria</taxon>
        <taxon>Pseudomonadati</taxon>
        <taxon>Pseudomonadota</taxon>
        <taxon>Alphaproteobacteria</taxon>
        <taxon>Hyphomicrobiales</taxon>
        <taxon>Aurantimonadaceae</taxon>
        <taxon>Jiella</taxon>
    </lineage>
</organism>
<dbReference type="InterPro" id="IPR002878">
    <property type="entry name" value="ChsH2_C"/>
</dbReference>
<accession>A0ABS4BCR0</accession>
<evidence type="ECO:0000313" key="4">
    <source>
        <dbReference type="EMBL" id="MBP0614544.1"/>
    </source>
</evidence>